<reference evidence="1 2" key="1">
    <citation type="submission" date="2014-09" db="EMBL/GenBank/DDBJ databases">
        <title>Genome sequence of Flavobacterium aquidurense RC62.</title>
        <authorList>
            <person name="Kim J.F."/>
            <person name="Kwak M.-J."/>
        </authorList>
    </citation>
    <scope>NUCLEOTIDE SEQUENCE [LARGE SCALE GENOMIC DNA]</scope>
    <source>
        <strain evidence="1 2">RC62</strain>
    </source>
</reference>
<dbReference type="PATRIC" id="fig|362413.3.peg.2577"/>
<accession>A0A0Q0VZW6</accession>
<dbReference type="RefSeq" id="WP_055098204.1">
    <property type="nucleotide sequence ID" value="NZ_JRLF01000015.1"/>
</dbReference>
<name>A0A0Q0VZW6_9FLAO</name>
<dbReference type="Proteomes" id="UP000050443">
    <property type="component" value="Unassembled WGS sequence"/>
</dbReference>
<evidence type="ECO:0000313" key="1">
    <source>
        <dbReference type="EMBL" id="KQB37464.1"/>
    </source>
</evidence>
<dbReference type="AlphaFoldDB" id="A0A0Q0VZW6"/>
<dbReference type="OrthoDB" id="1090702at2"/>
<dbReference type="EMBL" id="JRLF01000015">
    <property type="protein sequence ID" value="KQB37464.1"/>
    <property type="molecule type" value="Genomic_DNA"/>
</dbReference>
<organism evidence="1 2">
    <name type="scientific">Flavobacterium aquidurense</name>
    <dbReference type="NCBI Taxonomy" id="362413"/>
    <lineage>
        <taxon>Bacteria</taxon>
        <taxon>Pseudomonadati</taxon>
        <taxon>Bacteroidota</taxon>
        <taxon>Flavobacteriia</taxon>
        <taxon>Flavobacteriales</taxon>
        <taxon>Flavobacteriaceae</taxon>
        <taxon>Flavobacterium</taxon>
    </lineage>
</organism>
<protein>
    <submittedName>
        <fullName evidence="1">Uncharacterized protein</fullName>
    </submittedName>
</protein>
<comment type="caution">
    <text evidence="1">The sequence shown here is derived from an EMBL/GenBank/DDBJ whole genome shotgun (WGS) entry which is preliminary data.</text>
</comment>
<evidence type="ECO:0000313" key="2">
    <source>
        <dbReference type="Proteomes" id="UP000050443"/>
    </source>
</evidence>
<dbReference type="STRING" id="362413.RC62_2630"/>
<gene>
    <name evidence="1" type="ORF">RC62_2630</name>
</gene>
<sequence>MKSNIHLPINWTDGVKLTKDHFINNYFNFITIVSDYNKVQLNNFNYGSIEPAGNKSIDIEIKIEGGQLVAYLKKCEVIAKNGYVISYNQDIYGTKHPEASINANDLDRNSFEYYYVIVSINPYDLVPVGIPDPEIIPLHHPHVLPEIKLHIIKKGEVNDNFLSGYFLIVKKIAFQNGTFIEDSKYIAPVVKTKNNEILNQFISKVNTELYQLNDFSIKIHKKNAHSSSNNKLVSNTFSLCTKIIDYYAEHCFYLKNIAPEESPVYMFDKIIVLANHLISTLTLMDDKEKEMLLQYYYEWIDVKPSELLSVLFEVKSAVYDHNDIAQTLEKLNQFLGILKRLWQKLSELEYIGIRKENIVISEETKVSAPKSNTWSILD</sequence>
<proteinExistence type="predicted"/>